<dbReference type="RefSeq" id="WP_198571168.1">
    <property type="nucleotide sequence ID" value="NZ_CP066167.1"/>
</dbReference>
<accession>A0A7T4R3P7</accession>
<keyword evidence="8" id="KW-1185">Reference proteome</keyword>
<dbReference type="Gene3D" id="3.40.140.10">
    <property type="entry name" value="Cytidine Deaminase, domain 2"/>
    <property type="match status" value="1"/>
</dbReference>
<dbReference type="Proteomes" id="UP000596063">
    <property type="component" value="Chromosome"/>
</dbReference>
<dbReference type="PANTHER" id="PTHR30471">
    <property type="entry name" value="DNA REPAIR PROTEIN RADC"/>
    <property type="match status" value="1"/>
</dbReference>
<dbReference type="PROSITE" id="PS01302">
    <property type="entry name" value="UPF0758"/>
    <property type="match status" value="1"/>
</dbReference>
<dbReference type="GO" id="GO:0008237">
    <property type="term" value="F:metallopeptidase activity"/>
    <property type="evidence" value="ECO:0007669"/>
    <property type="project" value="UniProtKB-KW"/>
</dbReference>
<dbReference type="Pfam" id="PF04002">
    <property type="entry name" value="RadC"/>
    <property type="match status" value="1"/>
</dbReference>
<evidence type="ECO:0000256" key="4">
    <source>
        <dbReference type="ARBA" id="ARBA00022833"/>
    </source>
</evidence>
<dbReference type="KEGG" id="snan:I6N98_07530"/>
<keyword evidence="2" id="KW-0479">Metal-binding</keyword>
<name>A0A7T4R3P7_9GAMM</name>
<evidence type="ECO:0000259" key="6">
    <source>
        <dbReference type="PROSITE" id="PS50249"/>
    </source>
</evidence>
<evidence type="ECO:0000256" key="5">
    <source>
        <dbReference type="ARBA" id="ARBA00023049"/>
    </source>
</evidence>
<dbReference type="InterPro" id="IPR037518">
    <property type="entry name" value="MPN"/>
</dbReference>
<dbReference type="CDD" id="cd08071">
    <property type="entry name" value="MPN_DUF2466"/>
    <property type="match status" value="1"/>
</dbReference>
<protein>
    <submittedName>
        <fullName evidence="7">DNA repair protein RadC</fullName>
    </submittedName>
</protein>
<dbReference type="InterPro" id="IPR001405">
    <property type="entry name" value="UPF0758"/>
</dbReference>
<dbReference type="InterPro" id="IPR020891">
    <property type="entry name" value="UPF0758_CS"/>
</dbReference>
<reference evidence="7 8" key="1">
    <citation type="submission" date="2020-12" db="EMBL/GenBank/DDBJ databases">
        <authorList>
            <person name="Shan Y."/>
        </authorList>
    </citation>
    <scope>NUCLEOTIDE SEQUENCE [LARGE SCALE GENOMIC DNA]</scope>
    <source>
        <strain evidence="8">csc3.9</strain>
    </source>
</reference>
<evidence type="ECO:0000256" key="2">
    <source>
        <dbReference type="ARBA" id="ARBA00022723"/>
    </source>
</evidence>
<dbReference type="PROSITE" id="PS50249">
    <property type="entry name" value="MPN"/>
    <property type="match status" value="1"/>
</dbReference>
<evidence type="ECO:0000313" key="7">
    <source>
        <dbReference type="EMBL" id="QQD19684.1"/>
    </source>
</evidence>
<keyword evidence="1" id="KW-0645">Protease</keyword>
<dbReference type="GO" id="GO:0006508">
    <property type="term" value="P:proteolysis"/>
    <property type="evidence" value="ECO:0007669"/>
    <property type="project" value="UniProtKB-KW"/>
</dbReference>
<evidence type="ECO:0000313" key="8">
    <source>
        <dbReference type="Proteomes" id="UP000596063"/>
    </source>
</evidence>
<gene>
    <name evidence="7" type="ORF">I6N98_07530</name>
</gene>
<dbReference type="GO" id="GO:0046872">
    <property type="term" value="F:metal ion binding"/>
    <property type="evidence" value="ECO:0007669"/>
    <property type="project" value="UniProtKB-KW"/>
</dbReference>
<keyword evidence="4" id="KW-0862">Zinc</keyword>
<feature type="domain" description="MPN" evidence="6">
    <location>
        <begin position="37"/>
        <end position="159"/>
    </location>
</feature>
<keyword evidence="5" id="KW-0482">Metalloprotease</keyword>
<dbReference type="EMBL" id="CP066167">
    <property type="protein sequence ID" value="QQD19684.1"/>
    <property type="molecule type" value="Genomic_DNA"/>
</dbReference>
<evidence type="ECO:0000256" key="3">
    <source>
        <dbReference type="ARBA" id="ARBA00022801"/>
    </source>
</evidence>
<organism evidence="7 8">
    <name type="scientific">Spongiibacter nanhainus</name>
    <dbReference type="NCBI Taxonomy" id="2794344"/>
    <lineage>
        <taxon>Bacteria</taxon>
        <taxon>Pseudomonadati</taxon>
        <taxon>Pseudomonadota</taxon>
        <taxon>Gammaproteobacteria</taxon>
        <taxon>Cellvibrionales</taxon>
        <taxon>Spongiibacteraceae</taxon>
        <taxon>Spongiibacter</taxon>
    </lineage>
</organism>
<dbReference type="AlphaFoldDB" id="A0A7T4R3P7"/>
<keyword evidence="3" id="KW-0378">Hydrolase</keyword>
<evidence type="ECO:0000256" key="1">
    <source>
        <dbReference type="ARBA" id="ARBA00022670"/>
    </source>
</evidence>
<dbReference type="PANTHER" id="PTHR30471:SF3">
    <property type="entry name" value="UPF0758 PROTEIN YEES-RELATED"/>
    <property type="match status" value="1"/>
</dbReference>
<proteinExistence type="predicted"/>
<dbReference type="InterPro" id="IPR025657">
    <property type="entry name" value="RadC_JAB"/>
</dbReference>
<sequence>MENSLSTFPPTSLSPTQEHIIQEAISILASTLREGVACTSAAHVQSYCQLEIATESEELFCALYLNNQHKMVAFEKLFRGTIDSAAVHPRVVVRKALEHNAAAAILVHNHPSGNLEPSQSDKAITKKLKDALSLIDVRTLDHILVTVEGTLSFAEKGLI</sequence>